<evidence type="ECO:0000313" key="5">
    <source>
        <dbReference type="Proteomes" id="UP001082899"/>
    </source>
</evidence>
<dbReference type="RefSeq" id="WP_267848528.1">
    <property type="nucleotide sequence ID" value="NZ_JAPMXC010000005.1"/>
</dbReference>
<gene>
    <name evidence="4" type="ORF">OVY01_15790</name>
</gene>
<proteinExistence type="predicted"/>
<feature type="domain" description="Prephenate/arogenate dehydrogenase" evidence="3">
    <location>
        <begin position="23"/>
        <end position="344"/>
    </location>
</feature>
<dbReference type="InterPro" id="IPR050812">
    <property type="entry name" value="Preph/Arog_dehydrog"/>
</dbReference>
<dbReference type="PROSITE" id="PS51176">
    <property type="entry name" value="PDH_ADH"/>
    <property type="match status" value="1"/>
</dbReference>
<dbReference type="Pfam" id="PF20463">
    <property type="entry name" value="PDH_C"/>
    <property type="match status" value="1"/>
</dbReference>
<organism evidence="4 5">
    <name type="scientific">Robbsia betulipollinis</name>
    <dbReference type="NCBI Taxonomy" id="2981849"/>
    <lineage>
        <taxon>Bacteria</taxon>
        <taxon>Pseudomonadati</taxon>
        <taxon>Pseudomonadota</taxon>
        <taxon>Betaproteobacteria</taxon>
        <taxon>Burkholderiales</taxon>
        <taxon>Burkholderiaceae</taxon>
        <taxon>Robbsia</taxon>
    </lineage>
</organism>
<dbReference type="PANTHER" id="PTHR21363:SF0">
    <property type="entry name" value="PREPHENATE DEHYDROGENASE [NADP(+)]"/>
    <property type="match status" value="1"/>
</dbReference>
<feature type="compositionally biased region" description="Low complexity" evidence="2">
    <location>
        <begin position="345"/>
        <end position="356"/>
    </location>
</feature>
<dbReference type="SUPFAM" id="SSF48179">
    <property type="entry name" value="6-phosphogluconate dehydrogenase C-terminal domain-like"/>
    <property type="match status" value="1"/>
</dbReference>
<name>A0ABT3ZQ30_9BURK</name>
<dbReference type="InterPro" id="IPR046825">
    <property type="entry name" value="PDH_C"/>
</dbReference>
<feature type="compositionally biased region" description="Polar residues" evidence="2">
    <location>
        <begin position="359"/>
        <end position="372"/>
    </location>
</feature>
<dbReference type="PANTHER" id="PTHR21363">
    <property type="entry name" value="PREPHENATE DEHYDROGENASE"/>
    <property type="match status" value="1"/>
</dbReference>
<dbReference type="EMBL" id="JAPMXC010000005">
    <property type="protein sequence ID" value="MCY0388645.1"/>
    <property type="molecule type" value="Genomic_DNA"/>
</dbReference>
<evidence type="ECO:0000256" key="1">
    <source>
        <dbReference type="ARBA" id="ARBA00023002"/>
    </source>
</evidence>
<protein>
    <submittedName>
        <fullName evidence="4">Prephenate dehydrogenase/arogenate dehydrogenase family protein</fullName>
    </submittedName>
</protein>
<dbReference type="Proteomes" id="UP001082899">
    <property type="component" value="Unassembled WGS sequence"/>
</dbReference>
<reference evidence="4" key="1">
    <citation type="submission" date="2022-11" db="EMBL/GenBank/DDBJ databases">
        <title>Robbsia betulipollinis sp. nov., isolated from pollen of birch (Betula pendula).</title>
        <authorList>
            <person name="Shi H."/>
            <person name="Ambika Manirajan B."/>
            <person name="Ratering S."/>
            <person name="Geissler-Plaum R."/>
            <person name="Schnell S."/>
        </authorList>
    </citation>
    <scope>NUCLEOTIDE SEQUENCE</scope>
    <source>
        <strain evidence="4">Bb-Pol-6</strain>
    </source>
</reference>
<comment type="caution">
    <text evidence="4">The sequence shown here is derived from an EMBL/GenBank/DDBJ whole genome shotgun (WGS) entry which is preliminary data.</text>
</comment>
<dbReference type="InterPro" id="IPR008927">
    <property type="entry name" value="6-PGluconate_DH-like_C_sf"/>
</dbReference>
<dbReference type="InterPro" id="IPR046826">
    <property type="entry name" value="PDH_N"/>
</dbReference>
<dbReference type="SUPFAM" id="SSF51735">
    <property type="entry name" value="NAD(P)-binding Rossmann-fold domains"/>
    <property type="match status" value="1"/>
</dbReference>
<accession>A0ABT3ZQ30</accession>
<sequence length="381" mass="39159">MPAEHPVPGAPRVSDRGPDFAFDRVLVCGIGLIGGSVARALRRMHREGRAGGAGVIAAADPHAAALTRALALGMIDEACVLAPVEGSGDDAAPVAADAGGWGEAEAAAFARLAARADLIVLAAPVAQTRALLAHAAPVLRADAVLTDVGSTKGQVCDAARELLGPRHARFVAAHPIAGGEASGVDAGDAALFAGRDVILCPAPDTAPDAVTRVAAMWRLAGARTACMTPARHDQLFAGVSHLPHLLAFAFIEHILQSEGADERLAFAGPGFRDFTRIAASNPRMWRDICLANRTAVLADLDRYLAVLGGVRTALAEADGDTLEALFSRSRAAREGWHPGAARVESTAAPATAPAASHAGNRNETADDLSSTAGKPMKNRNI</sequence>
<dbReference type="Gene3D" id="1.10.3660.10">
    <property type="entry name" value="6-phosphogluconate dehydrogenase C-terminal like domain"/>
    <property type="match status" value="1"/>
</dbReference>
<evidence type="ECO:0000259" key="3">
    <source>
        <dbReference type="PROSITE" id="PS51176"/>
    </source>
</evidence>
<feature type="region of interest" description="Disordered" evidence="2">
    <location>
        <begin position="337"/>
        <end position="381"/>
    </location>
</feature>
<dbReference type="Gene3D" id="3.40.50.720">
    <property type="entry name" value="NAD(P)-binding Rossmann-like Domain"/>
    <property type="match status" value="1"/>
</dbReference>
<dbReference type="InterPro" id="IPR036291">
    <property type="entry name" value="NAD(P)-bd_dom_sf"/>
</dbReference>
<dbReference type="Pfam" id="PF02153">
    <property type="entry name" value="PDH_N"/>
    <property type="match status" value="1"/>
</dbReference>
<evidence type="ECO:0000256" key="2">
    <source>
        <dbReference type="SAM" id="MobiDB-lite"/>
    </source>
</evidence>
<keyword evidence="5" id="KW-1185">Reference proteome</keyword>
<keyword evidence="1" id="KW-0560">Oxidoreductase</keyword>
<evidence type="ECO:0000313" key="4">
    <source>
        <dbReference type="EMBL" id="MCY0388645.1"/>
    </source>
</evidence>
<dbReference type="InterPro" id="IPR003099">
    <property type="entry name" value="Prephen_DH"/>
</dbReference>